<proteinExistence type="inferred from homology"/>
<dbReference type="Gene3D" id="1.10.3720.10">
    <property type="entry name" value="MetI-like"/>
    <property type="match status" value="1"/>
</dbReference>
<comment type="subcellular location">
    <subcellularLocation>
        <location evidence="1 7">Cell membrane</location>
        <topology evidence="1 7">Multi-pass membrane protein</topology>
    </subcellularLocation>
</comment>
<evidence type="ECO:0000256" key="4">
    <source>
        <dbReference type="ARBA" id="ARBA00022692"/>
    </source>
</evidence>
<accession>A0ABW9AHA8</accession>
<evidence type="ECO:0000256" key="6">
    <source>
        <dbReference type="ARBA" id="ARBA00023136"/>
    </source>
</evidence>
<comment type="similarity">
    <text evidence="7">Belongs to the binding-protein-dependent transport system permease family.</text>
</comment>
<gene>
    <name evidence="9" type="ORF">PQR62_23360</name>
</gene>
<keyword evidence="3" id="KW-1003">Cell membrane</keyword>
<evidence type="ECO:0000256" key="7">
    <source>
        <dbReference type="RuleBase" id="RU363032"/>
    </source>
</evidence>
<feature type="transmembrane region" description="Helical" evidence="7">
    <location>
        <begin position="231"/>
        <end position="252"/>
    </location>
</feature>
<organism evidence="9 10">
    <name type="scientific">Herbaspirillum lusitanum</name>
    <dbReference type="NCBI Taxonomy" id="213312"/>
    <lineage>
        <taxon>Bacteria</taxon>
        <taxon>Pseudomonadati</taxon>
        <taxon>Pseudomonadota</taxon>
        <taxon>Betaproteobacteria</taxon>
        <taxon>Burkholderiales</taxon>
        <taxon>Oxalobacteraceae</taxon>
        <taxon>Herbaspirillum</taxon>
    </lineage>
</organism>
<dbReference type="CDD" id="cd06261">
    <property type="entry name" value="TM_PBP2"/>
    <property type="match status" value="1"/>
</dbReference>
<dbReference type="PANTHER" id="PTHR30151">
    <property type="entry name" value="ALKANE SULFONATE ABC TRANSPORTER-RELATED, MEMBRANE SUBUNIT"/>
    <property type="match status" value="1"/>
</dbReference>
<sequence>MSTHLPPAGGYIRYRKHLRGAALPLLLLLLWWASYQFGWTESKLFVSPQKVLETGWRLSIGGEIWLALGVSLLRDLAGFVIGAGIGLAAGILLGLSRWSRLLIGPTLHTIKQISLFAWIPLIMVWFGLGETSKIVFISLAVFFPVLLNTFEGVGSVSREIVEVARVLAFSRWQLITRIVIPSAMPSIFTGIYLALIYSWLATLGAEYMLTSGVGIGNLLSDGRENFWMDQVILGIVIVGAVGFALSWLAGLLEQRLLRWRGPAAR</sequence>
<feature type="domain" description="ABC transmembrane type-1" evidence="8">
    <location>
        <begin position="68"/>
        <end position="249"/>
    </location>
</feature>
<dbReference type="PROSITE" id="PS50928">
    <property type="entry name" value="ABC_TM1"/>
    <property type="match status" value="1"/>
</dbReference>
<reference evidence="9 10" key="1">
    <citation type="journal article" date="2024" name="Chem. Sci.">
        <title>Discovery of megapolipeptins by genome mining of a Burkholderiales bacteria collection.</title>
        <authorList>
            <person name="Paulo B.S."/>
            <person name="Recchia M.J.J."/>
            <person name="Lee S."/>
            <person name="Fergusson C.H."/>
            <person name="Romanowski S.B."/>
            <person name="Hernandez A."/>
            <person name="Krull N."/>
            <person name="Liu D.Y."/>
            <person name="Cavanagh H."/>
            <person name="Bos A."/>
            <person name="Gray C.A."/>
            <person name="Murphy B.T."/>
            <person name="Linington R.G."/>
            <person name="Eustaquio A.S."/>
        </authorList>
    </citation>
    <scope>NUCLEOTIDE SEQUENCE [LARGE SCALE GENOMIC DNA]</scope>
    <source>
        <strain evidence="9 10">RL21-008-BIB-A</strain>
    </source>
</reference>
<dbReference type="EMBL" id="JAQQFM010000013">
    <property type="protein sequence ID" value="MFL9927230.1"/>
    <property type="molecule type" value="Genomic_DNA"/>
</dbReference>
<name>A0ABW9AHA8_9BURK</name>
<evidence type="ECO:0000256" key="3">
    <source>
        <dbReference type="ARBA" id="ARBA00022475"/>
    </source>
</evidence>
<feature type="transmembrane region" description="Helical" evidence="7">
    <location>
        <begin position="21"/>
        <end position="39"/>
    </location>
</feature>
<dbReference type="RefSeq" id="WP_408160470.1">
    <property type="nucleotide sequence ID" value="NZ_JAQQFM010000013.1"/>
</dbReference>
<dbReference type="Proteomes" id="UP001629246">
    <property type="component" value="Unassembled WGS sequence"/>
</dbReference>
<keyword evidence="10" id="KW-1185">Reference proteome</keyword>
<evidence type="ECO:0000256" key="1">
    <source>
        <dbReference type="ARBA" id="ARBA00004651"/>
    </source>
</evidence>
<dbReference type="InterPro" id="IPR000515">
    <property type="entry name" value="MetI-like"/>
</dbReference>
<keyword evidence="2 7" id="KW-0813">Transport</keyword>
<dbReference type="Pfam" id="PF00528">
    <property type="entry name" value="BPD_transp_1"/>
    <property type="match status" value="1"/>
</dbReference>
<feature type="transmembrane region" description="Helical" evidence="7">
    <location>
        <begin position="107"/>
        <end position="128"/>
    </location>
</feature>
<feature type="transmembrane region" description="Helical" evidence="7">
    <location>
        <begin position="174"/>
        <end position="200"/>
    </location>
</feature>
<dbReference type="InterPro" id="IPR035906">
    <property type="entry name" value="MetI-like_sf"/>
</dbReference>
<feature type="transmembrane region" description="Helical" evidence="7">
    <location>
        <begin position="76"/>
        <end position="95"/>
    </location>
</feature>
<dbReference type="PANTHER" id="PTHR30151:SF25">
    <property type="entry name" value="TAURINE TRANSPORT SYSTEM PERMEASE PROTEIN TAUC"/>
    <property type="match status" value="1"/>
</dbReference>
<evidence type="ECO:0000256" key="2">
    <source>
        <dbReference type="ARBA" id="ARBA00022448"/>
    </source>
</evidence>
<keyword evidence="4 7" id="KW-0812">Transmembrane</keyword>
<keyword evidence="6 7" id="KW-0472">Membrane</keyword>
<evidence type="ECO:0000313" key="9">
    <source>
        <dbReference type="EMBL" id="MFL9927230.1"/>
    </source>
</evidence>
<comment type="caution">
    <text evidence="9">The sequence shown here is derived from an EMBL/GenBank/DDBJ whole genome shotgun (WGS) entry which is preliminary data.</text>
</comment>
<evidence type="ECO:0000259" key="8">
    <source>
        <dbReference type="PROSITE" id="PS50928"/>
    </source>
</evidence>
<evidence type="ECO:0000256" key="5">
    <source>
        <dbReference type="ARBA" id="ARBA00022989"/>
    </source>
</evidence>
<dbReference type="SUPFAM" id="SSF161098">
    <property type="entry name" value="MetI-like"/>
    <property type="match status" value="1"/>
</dbReference>
<keyword evidence="5 7" id="KW-1133">Transmembrane helix</keyword>
<protein>
    <submittedName>
        <fullName evidence="9">ABC transporter permease</fullName>
    </submittedName>
</protein>
<evidence type="ECO:0000313" key="10">
    <source>
        <dbReference type="Proteomes" id="UP001629246"/>
    </source>
</evidence>
<feature type="transmembrane region" description="Helical" evidence="7">
    <location>
        <begin position="134"/>
        <end position="153"/>
    </location>
</feature>